<gene>
    <name evidence="1" type="ORF">NFRAN_1292</name>
</gene>
<evidence type="ECO:0000313" key="1">
    <source>
        <dbReference type="EMBL" id="VFJ13614.1"/>
    </source>
</evidence>
<protein>
    <submittedName>
        <fullName evidence="1">Uncharacterized protein</fullName>
    </submittedName>
</protein>
<organism evidence="1 2">
    <name type="scientific">Candidatus Nitrosocosmicus franklandianus</name>
    <dbReference type="NCBI Taxonomy" id="1798806"/>
    <lineage>
        <taxon>Archaea</taxon>
        <taxon>Nitrososphaerota</taxon>
        <taxon>Nitrososphaeria</taxon>
        <taxon>Nitrososphaerales</taxon>
        <taxon>Nitrososphaeraceae</taxon>
        <taxon>Candidatus Nitrosocosmicus</taxon>
    </lineage>
</organism>
<dbReference type="AlphaFoldDB" id="A0A484IF46"/>
<sequence length="49" mass="5563">MVIDNGSIRFEIRILAGNILFRFVHIADFSDGVATRFNLKIGCFSLFIN</sequence>
<proteinExistence type="predicted"/>
<dbReference type="KEGG" id="nfn:NFRAN_1292"/>
<evidence type="ECO:0000313" key="2">
    <source>
        <dbReference type="Proteomes" id="UP000294299"/>
    </source>
</evidence>
<dbReference type="Proteomes" id="UP000294299">
    <property type="component" value="Chromosome NFRAN"/>
</dbReference>
<reference evidence="1 2" key="1">
    <citation type="submission" date="2019-02" db="EMBL/GenBank/DDBJ databases">
        <authorList>
            <person name="Lehtovirta-Morley E L."/>
        </authorList>
    </citation>
    <scope>NUCLEOTIDE SEQUENCE [LARGE SCALE GENOMIC DNA]</scope>
    <source>
        <strain evidence="1">NFRAN1</strain>
    </source>
</reference>
<keyword evidence="2" id="KW-1185">Reference proteome</keyword>
<accession>A0A484IF46</accession>
<dbReference type="EMBL" id="LR216287">
    <property type="protein sequence ID" value="VFJ13614.1"/>
    <property type="molecule type" value="Genomic_DNA"/>
</dbReference>
<name>A0A484IF46_9ARCH</name>